<organism evidence="1 2">
    <name type="scientific">Devosia nanyangense</name>
    <dbReference type="NCBI Taxonomy" id="1228055"/>
    <lineage>
        <taxon>Bacteria</taxon>
        <taxon>Pseudomonadati</taxon>
        <taxon>Pseudomonadota</taxon>
        <taxon>Alphaproteobacteria</taxon>
        <taxon>Hyphomicrobiales</taxon>
        <taxon>Devosiaceae</taxon>
        <taxon>Devosia</taxon>
    </lineage>
</organism>
<comment type="caution">
    <text evidence="1">The sequence shown here is derived from an EMBL/GenBank/DDBJ whole genome shotgun (WGS) entry which is preliminary data.</text>
</comment>
<dbReference type="Gene3D" id="3.40.630.30">
    <property type="match status" value="1"/>
</dbReference>
<name>A0A933KZX2_9HYPH</name>
<reference evidence="1" key="1">
    <citation type="submission" date="2020-07" db="EMBL/GenBank/DDBJ databases">
        <title>Huge and variable diversity of episymbiotic CPR bacteria and DPANN archaea in groundwater ecosystems.</title>
        <authorList>
            <person name="He C.Y."/>
            <person name="Keren R."/>
            <person name="Whittaker M."/>
            <person name="Farag I.F."/>
            <person name="Doudna J."/>
            <person name="Cate J.H.D."/>
            <person name="Banfield J.F."/>
        </authorList>
    </citation>
    <scope>NUCLEOTIDE SEQUENCE</scope>
    <source>
        <strain evidence="1">NC_groundwater_1586_Pr3_B-0.1um_66_15</strain>
    </source>
</reference>
<dbReference type="AlphaFoldDB" id="A0A933KZX2"/>
<protein>
    <submittedName>
        <fullName evidence="1">N-acetyltransferase</fullName>
    </submittedName>
</protein>
<proteinExistence type="predicted"/>
<accession>A0A933KZX2</accession>
<dbReference type="PANTHER" id="PTHR41368">
    <property type="entry name" value="PROTEIN YGHO"/>
    <property type="match status" value="1"/>
</dbReference>
<evidence type="ECO:0000313" key="2">
    <source>
        <dbReference type="Proteomes" id="UP000782610"/>
    </source>
</evidence>
<dbReference type="PANTHER" id="PTHR41368:SF1">
    <property type="entry name" value="PROTEIN YGHO"/>
    <property type="match status" value="1"/>
</dbReference>
<dbReference type="EMBL" id="JACRAF010000023">
    <property type="protein sequence ID" value="MBI4921699.1"/>
    <property type="molecule type" value="Genomic_DNA"/>
</dbReference>
<evidence type="ECO:0000313" key="1">
    <source>
        <dbReference type="EMBL" id="MBI4921699.1"/>
    </source>
</evidence>
<dbReference type="InterPro" id="IPR039968">
    <property type="entry name" value="BcerS-like"/>
</dbReference>
<dbReference type="Proteomes" id="UP000782610">
    <property type="component" value="Unassembled WGS sequence"/>
</dbReference>
<gene>
    <name evidence="1" type="ORF">HY834_08110</name>
</gene>
<dbReference type="InterPro" id="IPR016181">
    <property type="entry name" value="Acyl_CoA_acyltransferase"/>
</dbReference>
<sequence length="398" mass="44839">MGRAATRIAVVPADAGPAFAHFLDIPYWLHGGNPHWVPPLRMQQKEVLDRARNPFFRHARMRLFVAYRDGRPAGRIAAINDDVHNRTHHETTTQWGFFECADDGEIAAALFAAIEAAATDWGHTLLRGPFNPSVNEEIGLQIDAFERPSFIMIPGNPPYYQRLVQAAGYTKSVDLFCYWIDSGMVSQRFTREAEAIIHRSGATYRKLDRTRLEAEADGIWEIYNSAWEDNWLWVRITREEFRRMVDNLKQIADFDMVFVAEDASGKMVGVSVAVPNVNEALIHLRDGRLLPLGWLQLLWRSRPGAIKGLRFLIMGVLAPWRGKGIDVALNYHQFLEATRKGYTHGEMSQILETNTPMVHAAEALGGVRYKTHRMYEKPVRKTGAAAGRGIEMGGSGAA</sequence>
<dbReference type="SUPFAM" id="SSF55729">
    <property type="entry name" value="Acyl-CoA N-acyltransferases (Nat)"/>
    <property type="match status" value="1"/>
</dbReference>